<accession>A0A7X0NPH0</accession>
<dbReference type="AlphaFoldDB" id="A0A7X0NPH0"/>
<evidence type="ECO:0000313" key="3">
    <source>
        <dbReference type="Proteomes" id="UP000565579"/>
    </source>
</evidence>
<dbReference type="Proteomes" id="UP000565579">
    <property type="component" value="Unassembled WGS sequence"/>
</dbReference>
<evidence type="ECO:0000313" key="2">
    <source>
        <dbReference type="EMBL" id="MBB6547177.1"/>
    </source>
</evidence>
<feature type="region of interest" description="Disordered" evidence="1">
    <location>
        <begin position="50"/>
        <end position="81"/>
    </location>
</feature>
<proteinExistence type="predicted"/>
<feature type="compositionally biased region" description="Basic and acidic residues" evidence="1">
    <location>
        <begin position="52"/>
        <end position="68"/>
    </location>
</feature>
<evidence type="ECO:0000256" key="1">
    <source>
        <dbReference type="SAM" id="MobiDB-lite"/>
    </source>
</evidence>
<dbReference type="RefSeq" id="WP_185101858.1">
    <property type="nucleotide sequence ID" value="NZ_JACHMI010000001.1"/>
</dbReference>
<organism evidence="2 3">
    <name type="scientific">Nonomuraea rubra</name>
    <dbReference type="NCBI Taxonomy" id="46180"/>
    <lineage>
        <taxon>Bacteria</taxon>
        <taxon>Bacillati</taxon>
        <taxon>Actinomycetota</taxon>
        <taxon>Actinomycetes</taxon>
        <taxon>Streptosporangiales</taxon>
        <taxon>Streptosporangiaceae</taxon>
        <taxon>Nonomuraea</taxon>
    </lineage>
</organism>
<name>A0A7X0NPH0_9ACTN</name>
<reference evidence="2 3" key="1">
    <citation type="submission" date="2020-08" db="EMBL/GenBank/DDBJ databases">
        <title>Sequencing the genomes of 1000 actinobacteria strains.</title>
        <authorList>
            <person name="Klenk H.-P."/>
        </authorList>
    </citation>
    <scope>NUCLEOTIDE SEQUENCE [LARGE SCALE GENOMIC DNA]</scope>
    <source>
        <strain evidence="2 3">DSM 43768</strain>
    </source>
</reference>
<gene>
    <name evidence="2" type="ORF">HD593_001972</name>
</gene>
<dbReference type="EMBL" id="JACHMI010000001">
    <property type="protein sequence ID" value="MBB6547177.1"/>
    <property type="molecule type" value="Genomic_DNA"/>
</dbReference>
<sequence>MDSVRLIWEVAAHIQHSRKFPPRYHAPAATVPIKDDHPSAEIVCHAAGFGDDAARGDDSSGVRQEDHGGAAARNQPNSGGKFMLIFGRKRRAEMPNASDE</sequence>
<comment type="caution">
    <text evidence="2">The sequence shown here is derived from an EMBL/GenBank/DDBJ whole genome shotgun (WGS) entry which is preliminary data.</text>
</comment>
<protein>
    <submittedName>
        <fullName evidence="2">Uncharacterized protein</fullName>
    </submittedName>
</protein>
<keyword evidence="3" id="KW-1185">Reference proteome</keyword>